<sequence>MELQYLKELEDIIYTFLNLAETLLRDGVIDTKTYMDITIKKKEFLKGIHNI</sequence>
<accession>A0AAE3HE88</accession>
<reference evidence="1" key="1">
    <citation type="submission" date="2022-07" db="EMBL/GenBank/DDBJ databases">
        <title>Enhanced cultured diversity of the mouse gut microbiota enables custom-made synthetic communities.</title>
        <authorList>
            <person name="Afrizal A."/>
        </authorList>
    </citation>
    <scope>NUCLEOTIDE SEQUENCE</scope>
    <source>
        <strain evidence="1">DSM 28593</strain>
    </source>
</reference>
<keyword evidence="2" id="KW-1185">Reference proteome</keyword>
<evidence type="ECO:0000313" key="1">
    <source>
        <dbReference type="EMBL" id="MCR1897832.1"/>
    </source>
</evidence>
<dbReference type="Proteomes" id="UP001205748">
    <property type="component" value="Unassembled WGS sequence"/>
</dbReference>
<organism evidence="1 2">
    <name type="scientific">Irregularibacter muris</name>
    <dbReference type="NCBI Taxonomy" id="1796619"/>
    <lineage>
        <taxon>Bacteria</taxon>
        <taxon>Bacillati</taxon>
        <taxon>Bacillota</taxon>
        <taxon>Clostridia</taxon>
        <taxon>Eubacteriales</taxon>
        <taxon>Eubacteriaceae</taxon>
        <taxon>Irregularibacter</taxon>
    </lineage>
</organism>
<name>A0AAE3HE88_9FIRM</name>
<comment type="caution">
    <text evidence="1">The sequence shown here is derived from an EMBL/GenBank/DDBJ whole genome shotgun (WGS) entry which is preliminary data.</text>
</comment>
<protein>
    <submittedName>
        <fullName evidence="1">Uncharacterized protein</fullName>
    </submittedName>
</protein>
<dbReference type="RefSeq" id="WP_257529283.1">
    <property type="nucleotide sequence ID" value="NZ_JANKAS010000002.1"/>
</dbReference>
<proteinExistence type="predicted"/>
<gene>
    <name evidence="1" type="ORF">NSA47_02365</name>
</gene>
<dbReference type="EMBL" id="JANKAS010000002">
    <property type="protein sequence ID" value="MCR1897832.1"/>
    <property type="molecule type" value="Genomic_DNA"/>
</dbReference>
<dbReference type="AlphaFoldDB" id="A0AAE3HE88"/>
<evidence type="ECO:0000313" key="2">
    <source>
        <dbReference type="Proteomes" id="UP001205748"/>
    </source>
</evidence>